<evidence type="ECO:0000313" key="1">
    <source>
        <dbReference type="EMBL" id="EON79163.1"/>
    </source>
</evidence>
<keyword evidence="2" id="KW-1185">Reference proteome</keyword>
<evidence type="ECO:0000313" key="2">
    <source>
        <dbReference type="Proteomes" id="UP000013909"/>
    </source>
</evidence>
<gene>
    <name evidence="1" type="ORF">ADIS_0392</name>
</gene>
<comment type="caution">
    <text evidence="1">The sequence shown here is derived from an EMBL/GenBank/DDBJ whole genome shotgun (WGS) entry which is preliminary data.</text>
</comment>
<sequence length="58" mass="6662">MRFPIFRDQGLYRVGGTNLVYEIEISISDFTGKGIIYCFGVIPNDLSQNEINIQVYEN</sequence>
<organism evidence="1 2">
    <name type="scientific">Lunatimonas lonarensis</name>
    <dbReference type="NCBI Taxonomy" id="1232681"/>
    <lineage>
        <taxon>Bacteria</taxon>
        <taxon>Pseudomonadati</taxon>
        <taxon>Bacteroidota</taxon>
        <taxon>Cytophagia</taxon>
        <taxon>Cytophagales</taxon>
        <taxon>Cyclobacteriaceae</taxon>
    </lineage>
</organism>
<accession>R7ZYP2</accession>
<reference evidence="1 2" key="1">
    <citation type="submission" date="2013-02" db="EMBL/GenBank/DDBJ databases">
        <title>A novel strain isolated from Lonar lake, Maharashtra, India.</title>
        <authorList>
            <person name="Singh A."/>
        </authorList>
    </citation>
    <scope>NUCLEOTIDE SEQUENCE [LARGE SCALE GENOMIC DNA]</scope>
    <source>
        <strain evidence="1 2">AK24</strain>
    </source>
</reference>
<dbReference type="AlphaFoldDB" id="R7ZYP2"/>
<dbReference type="EMBL" id="AQHR01000015">
    <property type="protein sequence ID" value="EON79163.1"/>
    <property type="molecule type" value="Genomic_DNA"/>
</dbReference>
<proteinExistence type="predicted"/>
<name>R7ZYP2_9BACT</name>
<protein>
    <submittedName>
        <fullName evidence="1">Uncharacterized protein</fullName>
    </submittedName>
</protein>
<dbReference type="Proteomes" id="UP000013909">
    <property type="component" value="Unassembled WGS sequence"/>
</dbReference>